<accession>A0A183A8U4</accession>
<evidence type="ECO:0000313" key="4">
    <source>
        <dbReference type="WBParaSite" id="ECPE_0000338201-mRNA-1"/>
    </source>
</evidence>
<dbReference type="AlphaFoldDB" id="A0A183A8U4"/>
<feature type="compositionally biased region" description="Basic residues" evidence="1">
    <location>
        <begin position="730"/>
        <end position="745"/>
    </location>
</feature>
<reference evidence="4" key="1">
    <citation type="submission" date="2016-06" db="UniProtKB">
        <authorList>
            <consortium name="WormBaseParasite"/>
        </authorList>
    </citation>
    <scope>IDENTIFICATION</scope>
</reference>
<sequence length="745" mass="86029">MEWSGCGIFGKLWRYLLPRRPNLPNEVDDQDCSLSSLGDIERNMNTVLIEEPTQALFEKIVPGLIQQNENIQSEHTRELNHAADMIRPKLIHQRPHSAHIPFRPIVLYEQCSTVEEIHRTPRNRSDDNERPIQPPSRVLTQSTLLIEGAKVHTVACNRFTNISTSTIEMQPGLELETPVDQDSANTSTTNQTNSVQQLTQKLERFNVPKRADEILHAIDDTSITRKMQSKEKDAQFTTRMHHPNHMTRMRHAYPYFMPESAYVKLKQEERWKELRRELRLELETQIDCDVLRRVNRLRRPHQIPVLPAVVEAFDMARLLTVPPSIPTLIRLGIQCKSKMKTSPAFPTVRVFQNSSNTLAVGSVRNRRTNQGTRRLGRRNRICTTNNKQTNPTTRPNTSDNHTITRSQGERPKTAEERRTTAIQMIELYTTASNLIYDYPDHEISIFQLPLWTWRDPYETGEDEEKVNKSSIYKDILEDLLVPIEHRKKKRSVRLCAATGTEEEAFFLQLISLERLQLLTRLEESEVIATNPEEDLFAIRQMRTKHGKYGYGGKKNTWNRRRHNLPPLNTTLARTKDVKSAFGRDVLFTTTRRSKFPSITPYTLGANQYKIGSQTRLSIFSMNNNRSTSKILPISPPETRNPTNSPELNAEFPALINLPSIDPSKPWRESSGTNLLDLPNGYYSRTFSRRTPHKVTQVKWNSVGLKQQQQPQPLRTPTPVVGLQSPPEKKTKSRRRLKRRSQSSVY</sequence>
<organism evidence="4">
    <name type="scientific">Echinostoma caproni</name>
    <dbReference type="NCBI Taxonomy" id="27848"/>
    <lineage>
        <taxon>Eukaryota</taxon>
        <taxon>Metazoa</taxon>
        <taxon>Spiralia</taxon>
        <taxon>Lophotrochozoa</taxon>
        <taxon>Platyhelminthes</taxon>
        <taxon>Trematoda</taxon>
        <taxon>Digenea</taxon>
        <taxon>Plagiorchiida</taxon>
        <taxon>Echinostomata</taxon>
        <taxon>Echinostomatoidea</taxon>
        <taxon>Echinostomatidae</taxon>
        <taxon>Echinostoma</taxon>
    </lineage>
</organism>
<evidence type="ECO:0000256" key="1">
    <source>
        <dbReference type="SAM" id="MobiDB-lite"/>
    </source>
</evidence>
<dbReference type="WBParaSite" id="ECPE_0000338201-mRNA-1">
    <property type="protein sequence ID" value="ECPE_0000338201-mRNA-1"/>
    <property type="gene ID" value="ECPE_0000338201"/>
</dbReference>
<name>A0A183A8U4_9TREM</name>
<feature type="region of interest" description="Disordered" evidence="1">
    <location>
        <begin position="702"/>
        <end position="745"/>
    </location>
</feature>
<dbReference type="EMBL" id="UZAN01040340">
    <property type="protein sequence ID" value="VDP69329.1"/>
    <property type="molecule type" value="Genomic_DNA"/>
</dbReference>
<evidence type="ECO:0000313" key="2">
    <source>
        <dbReference type="EMBL" id="VDP69329.1"/>
    </source>
</evidence>
<dbReference type="OrthoDB" id="6248647at2759"/>
<protein>
    <submittedName>
        <fullName evidence="4">PEHE domain-containing protein</fullName>
    </submittedName>
</protein>
<feature type="compositionally biased region" description="Polar residues" evidence="1">
    <location>
        <begin position="383"/>
        <end position="406"/>
    </location>
</feature>
<dbReference type="Proteomes" id="UP000272942">
    <property type="component" value="Unassembled WGS sequence"/>
</dbReference>
<evidence type="ECO:0000313" key="3">
    <source>
        <dbReference type="Proteomes" id="UP000272942"/>
    </source>
</evidence>
<gene>
    <name evidence="2" type="ORF">ECPE_LOCUS3379</name>
</gene>
<feature type="compositionally biased region" description="Basic and acidic residues" evidence="1">
    <location>
        <begin position="407"/>
        <end position="416"/>
    </location>
</feature>
<reference evidence="2 3" key="2">
    <citation type="submission" date="2018-11" db="EMBL/GenBank/DDBJ databases">
        <authorList>
            <consortium name="Pathogen Informatics"/>
        </authorList>
    </citation>
    <scope>NUCLEOTIDE SEQUENCE [LARGE SCALE GENOMIC DNA]</scope>
    <source>
        <strain evidence="2 3">Egypt</strain>
    </source>
</reference>
<keyword evidence="3" id="KW-1185">Reference proteome</keyword>
<feature type="region of interest" description="Disordered" evidence="1">
    <location>
        <begin position="383"/>
        <end position="416"/>
    </location>
</feature>
<proteinExistence type="predicted"/>